<evidence type="ECO:0000313" key="2">
    <source>
        <dbReference type="Proteomes" id="UP001159363"/>
    </source>
</evidence>
<keyword evidence="2" id="KW-1185">Reference proteome</keyword>
<dbReference type="Proteomes" id="UP001159363">
    <property type="component" value="Chromosome 4"/>
</dbReference>
<name>A0ABQ9HI40_9NEOP</name>
<protein>
    <submittedName>
        <fullName evidence="1">Uncharacterized protein</fullName>
    </submittedName>
</protein>
<sequence>MPIIACGVVIDDQIVTAYLHINNDKCEIKELSSSIEEADPKRLVILSNDTDVVALLLRCITIFHEKGVAEIWVIFGTGETKQFIPIHHRLIRLGPELCRAHILTGDDVLSRIGTKQAAIKSNPTTYLEQFGETDNL</sequence>
<proteinExistence type="predicted"/>
<comment type="caution">
    <text evidence="1">The sequence shown here is derived from an EMBL/GenBank/DDBJ whole genome shotgun (WGS) entry which is preliminary data.</text>
</comment>
<accession>A0ABQ9HI40</accession>
<evidence type="ECO:0000313" key="1">
    <source>
        <dbReference type="EMBL" id="KAJ8883899.1"/>
    </source>
</evidence>
<gene>
    <name evidence="1" type="ORF">PR048_015754</name>
</gene>
<reference evidence="1 2" key="1">
    <citation type="submission" date="2023-02" db="EMBL/GenBank/DDBJ databases">
        <title>LHISI_Scaffold_Assembly.</title>
        <authorList>
            <person name="Stuart O.P."/>
            <person name="Cleave R."/>
            <person name="Magrath M.J.L."/>
            <person name="Mikheyev A.S."/>
        </authorList>
    </citation>
    <scope>NUCLEOTIDE SEQUENCE [LARGE SCALE GENOMIC DNA]</scope>
    <source>
        <strain evidence="1">Daus_M_001</strain>
        <tissue evidence="1">Leg muscle</tissue>
    </source>
</reference>
<dbReference type="EMBL" id="JARBHB010000005">
    <property type="protein sequence ID" value="KAJ8883899.1"/>
    <property type="molecule type" value="Genomic_DNA"/>
</dbReference>
<organism evidence="1 2">
    <name type="scientific">Dryococelus australis</name>
    <dbReference type="NCBI Taxonomy" id="614101"/>
    <lineage>
        <taxon>Eukaryota</taxon>
        <taxon>Metazoa</taxon>
        <taxon>Ecdysozoa</taxon>
        <taxon>Arthropoda</taxon>
        <taxon>Hexapoda</taxon>
        <taxon>Insecta</taxon>
        <taxon>Pterygota</taxon>
        <taxon>Neoptera</taxon>
        <taxon>Polyneoptera</taxon>
        <taxon>Phasmatodea</taxon>
        <taxon>Verophasmatodea</taxon>
        <taxon>Anareolatae</taxon>
        <taxon>Phasmatidae</taxon>
        <taxon>Eurycanthinae</taxon>
        <taxon>Dryococelus</taxon>
    </lineage>
</organism>